<dbReference type="GO" id="GO:0005737">
    <property type="term" value="C:cytoplasm"/>
    <property type="evidence" value="ECO:0007669"/>
    <property type="project" value="UniProtKB-SubCell"/>
</dbReference>
<dbReference type="PATRIC" id="fig|129848.4.peg.2259"/>
<dbReference type="InterPro" id="IPR010997">
    <property type="entry name" value="HRDC-like_sf"/>
</dbReference>
<organism evidence="2 3">
    <name type="scientific">Methanobacterium congolense</name>
    <dbReference type="NCBI Taxonomy" id="118062"/>
    <lineage>
        <taxon>Archaea</taxon>
        <taxon>Methanobacteriati</taxon>
        <taxon>Methanobacteriota</taxon>
        <taxon>Methanomada group</taxon>
        <taxon>Methanobacteria</taxon>
        <taxon>Methanobacteriales</taxon>
        <taxon>Methanobacteriaceae</taxon>
        <taxon>Methanobacterium</taxon>
    </lineage>
</organism>
<keyword evidence="3" id="KW-1185">Reference proteome</keyword>
<keyword evidence="1" id="KW-0808">Transferase</keyword>
<evidence type="ECO:0000313" key="2">
    <source>
        <dbReference type="EMBL" id="SCG86752.1"/>
    </source>
</evidence>
<dbReference type="PIRSF" id="PIRSF005053">
    <property type="entry name" value="RNA_pol_F_arch"/>
    <property type="match status" value="1"/>
</dbReference>
<dbReference type="Gene3D" id="6.10.140.10">
    <property type="match status" value="1"/>
</dbReference>
<dbReference type="InterPro" id="IPR005574">
    <property type="entry name" value="Rpb4/RPC9"/>
</dbReference>
<sequence>MIGKKVVETDPVTIVEVKTMLEERSESYELTYEQNIALDHVTKFSKIEEEPALKLVEELKEIAKKSQATKIADLMPVDLADLRLIFAKERGSHKKEDLEQILEIVDKYRE</sequence>
<dbReference type="PANTHER" id="PTHR39646:SF1">
    <property type="entry name" value="DNA-DIRECTED RNA POLYMERASE SUBUNIT RPO4"/>
    <property type="match status" value="1"/>
</dbReference>
<keyword evidence="1" id="KW-0963">Cytoplasm</keyword>
<comment type="similarity">
    <text evidence="1">Belongs to the eukaryotic RPB4 RNA polymerase subunit family.</text>
</comment>
<dbReference type="GO" id="GO:0000166">
    <property type="term" value="F:nucleotide binding"/>
    <property type="evidence" value="ECO:0007669"/>
    <property type="project" value="InterPro"/>
</dbReference>
<dbReference type="InterPro" id="IPR044876">
    <property type="entry name" value="HRDC_dom_sf"/>
</dbReference>
<dbReference type="HAMAP" id="MF_00864">
    <property type="entry name" value="RNApol_arch_Rpo4"/>
    <property type="match status" value="1"/>
</dbReference>
<dbReference type="RefSeq" id="WP_071907786.1">
    <property type="nucleotide sequence ID" value="NZ_LT607756.1"/>
</dbReference>
<evidence type="ECO:0000313" key="3">
    <source>
        <dbReference type="Proteomes" id="UP000094707"/>
    </source>
</evidence>
<proteinExistence type="inferred from homology"/>
<reference evidence="2 3" key="1">
    <citation type="submission" date="2016-08" db="EMBL/GenBank/DDBJ databases">
        <authorList>
            <person name="Seilhamer J.J."/>
        </authorList>
    </citation>
    <scope>NUCLEOTIDE SEQUENCE [LARGE SCALE GENOMIC DNA]</scope>
    <source>
        <strain evidence="2">Buetzberg</strain>
    </source>
</reference>
<protein>
    <recommendedName>
        <fullName evidence="1">DNA-directed RNA polymerase subunit Rpo4</fullName>
        <ecNumber evidence="1">2.7.7.6</ecNumber>
    </recommendedName>
    <alternativeName>
        <fullName evidence="1">DNA-directed RNA polymerase subunit F</fullName>
    </alternativeName>
</protein>
<gene>
    <name evidence="1" type="primary">rpo4</name>
    <name evidence="1" type="synonym">rpoF</name>
    <name evidence="2" type="ORF">MCBB_2213</name>
</gene>
<dbReference type="OrthoDB" id="25158at2157"/>
<comment type="catalytic activity">
    <reaction evidence="1">
        <text>RNA(n) + a ribonucleoside 5'-triphosphate = RNA(n+1) + diphosphate</text>
        <dbReference type="Rhea" id="RHEA:21248"/>
        <dbReference type="Rhea" id="RHEA-COMP:14527"/>
        <dbReference type="Rhea" id="RHEA-COMP:17342"/>
        <dbReference type="ChEBI" id="CHEBI:33019"/>
        <dbReference type="ChEBI" id="CHEBI:61557"/>
        <dbReference type="ChEBI" id="CHEBI:140395"/>
        <dbReference type="EC" id="2.7.7.6"/>
    </reaction>
</comment>
<dbReference type="PANTHER" id="PTHR39646">
    <property type="entry name" value="RNA POLYMERASE RPB4"/>
    <property type="match status" value="1"/>
</dbReference>
<name>A0A1D3L561_9EURY</name>
<dbReference type="GO" id="GO:0000428">
    <property type="term" value="C:DNA-directed RNA polymerase complex"/>
    <property type="evidence" value="ECO:0007669"/>
    <property type="project" value="UniProtKB-KW"/>
</dbReference>
<evidence type="ECO:0000256" key="1">
    <source>
        <dbReference type="HAMAP-Rule" id="MF_00864"/>
    </source>
</evidence>
<dbReference type="GO" id="GO:0006352">
    <property type="term" value="P:DNA-templated transcription initiation"/>
    <property type="evidence" value="ECO:0007669"/>
    <property type="project" value="InterPro"/>
</dbReference>
<accession>A0A1D3L561</accession>
<dbReference type="Proteomes" id="UP000094707">
    <property type="component" value="Chromosome I"/>
</dbReference>
<dbReference type="AlphaFoldDB" id="A0A1D3L561"/>
<keyword evidence="1" id="KW-0548">Nucleotidyltransferase</keyword>
<keyword evidence="1" id="KW-0804">Transcription</keyword>
<dbReference type="Pfam" id="PF03874">
    <property type="entry name" value="RNA_pol_Rpb4"/>
    <property type="match status" value="1"/>
</dbReference>
<dbReference type="InterPro" id="IPR010924">
    <property type="entry name" value="Rpo4"/>
</dbReference>
<keyword evidence="1" id="KW-0240">DNA-directed RNA polymerase</keyword>
<dbReference type="GO" id="GO:0003899">
    <property type="term" value="F:DNA-directed RNA polymerase activity"/>
    <property type="evidence" value="ECO:0007669"/>
    <property type="project" value="UniProtKB-UniRule"/>
</dbReference>
<dbReference type="SUPFAM" id="SSF47819">
    <property type="entry name" value="HRDC-like"/>
    <property type="match status" value="1"/>
</dbReference>
<dbReference type="KEGG" id="mcub:MCBB_2213"/>
<comment type="subunit">
    <text evidence="1">Part of the RNA polymerase complex. Forms a stalk with Rpo7 that extends from the main structure.</text>
</comment>
<dbReference type="Gene3D" id="1.10.150.80">
    <property type="entry name" value="HRDC domain"/>
    <property type="match status" value="1"/>
</dbReference>
<dbReference type="STRING" id="118062.MCBB_2213"/>
<dbReference type="GeneID" id="30413048"/>
<dbReference type="EMBL" id="LT607756">
    <property type="protein sequence ID" value="SCG86752.1"/>
    <property type="molecule type" value="Genomic_DNA"/>
</dbReference>
<comment type="function">
    <text evidence="1">DNA-dependent RNA polymerase (RNAP) catalyzes the transcription of DNA into RNA using the four ribonucleoside triphosphates as substrates. This subunit is less well bound than the others.</text>
</comment>
<dbReference type="EC" id="2.7.7.6" evidence="1"/>
<comment type="subcellular location">
    <subcellularLocation>
        <location evidence="1">Cytoplasm</location>
    </subcellularLocation>
</comment>